<keyword evidence="3" id="KW-1185">Reference proteome</keyword>
<evidence type="ECO:0000256" key="1">
    <source>
        <dbReference type="SAM" id="MobiDB-lite"/>
    </source>
</evidence>
<feature type="region of interest" description="Disordered" evidence="1">
    <location>
        <begin position="1"/>
        <end position="54"/>
    </location>
</feature>
<dbReference type="EMBL" id="JBBIAA010000007">
    <property type="protein sequence ID" value="MEJ5945372.1"/>
    <property type="molecule type" value="Genomic_DNA"/>
</dbReference>
<feature type="compositionally biased region" description="Pro residues" evidence="1">
    <location>
        <begin position="31"/>
        <end position="48"/>
    </location>
</feature>
<dbReference type="RefSeq" id="WP_339574757.1">
    <property type="nucleotide sequence ID" value="NZ_JBBIAA010000007.1"/>
</dbReference>
<dbReference type="Proteomes" id="UP001387100">
    <property type="component" value="Unassembled WGS sequence"/>
</dbReference>
<gene>
    <name evidence="2" type="ORF">WDZ17_08700</name>
</gene>
<name>A0ABU8RJT4_9ACTN</name>
<reference evidence="2 3" key="1">
    <citation type="journal article" date="2017" name="Int. J. Syst. Evol. Microbiol.">
        <title>Pseudokineococcus basanitobsidens sp. nov., isolated from volcanic rock.</title>
        <authorList>
            <person name="Lee D.W."/>
            <person name="Park M.Y."/>
            <person name="Kim J.J."/>
            <person name="Kim B.S."/>
        </authorList>
    </citation>
    <scope>NUCLEOTIDE SEQUENCE [LARGE SCALE GENOMIC DNA]</scope>
    <source>
        <strain evidence="2 3">DSM 103726</strain>
    </source>
</reference>
<evidence type="ECO:0000313" key="2">
    <source>
        <dbReference type="EMBL" id="MEJ5945372.1"/>
    </source>
</evidence>
<proteinExistence type="predicted"/>
<comment type="caution">
    <text evidence="2">The sequence shown here is derived from an EMBL/GenBank/DDBJ whole genome shotgun (WGS) entry which is preliminary data.</text>
</comment>
<sequence>MSRDALGDARLHAGPPPPQPVQVDVLDDEPGSPPPGPPPPGPPRPGGPRPTGRPRARTLVVVAVVALAVGGLVGHRAGSATAPSADAEAQVPRPSGYAVSLPDADDPQAARVVVSWTGARELAPDRALVVAVVVDDLTRVGGVRLGDPGGGPDGSADDARPAGDEVAAAVLREAGEDPAAATGAVVTAVTGRTDGVLVVDLRDDGPDLGIVTAPRVHLAVVEGREVLALVALPVASRRVPT</sequence>
<accession>A0ABU8RJT4</accession>
<protein>
    <submittedName>
        <fullName evidence="2">Uncharacterized protein</fullName>
    </submittedName>
</protein>
<evidence type="ECO:0000313" key="3">
    <source>
        <dbReference type="Proteomes" id="UP001387100"/>
    </source>
</evidence>
<organism evidence="2 3">
    <name type="scientific">Pseudokineococcus basanitobsidens</name>
    <dbReference type="NCBI Taxonomy" id="1926649"/>
    <lineage>
        <taxon>Bacteria</taxon>
        <taxon>Bacillati</taxon>
        <taxon>Actinomycetota</taxon>
        <taxon>Actinomycetes</taxon>
        <taxon>Kineosporiales</taxon>
        <taxon>Kineosporiaceae</taxon>
        <taxon>Pseudokineococcus</taxon>
    </lineage>
</organism>
<feature type="compositionally biased region" description="Basic and acidic residues" evidence="1">
    <location>
        <begin position="1"/>
        <end position="11"/>
    </location>
</feature>
<feature type="region of interest" description="Disordered" evidence="1">
    <location>
        <begin position="76"/>
        <end position="105"/>
    </location>
</feature>